<dbReference type="GO" id="GO:0006825">
    <property type="term" value="P:copper ion transport"/>
    <property type="evidence" value="ECO:0007669"/>
    <property type="project" value="InterPro"/>
</dbReference>
<dbReference type="PROSITE" id="PS01047">
    <property type="entry name" value="HMA_1"/>
    <property type="match status" value="1"/>
</dbReference>
<evidence type="ECO:0000313" key="2">
    <source>
        <dbReference type="Proteomes" id="UP001234585"/>
    </source>
</evidence>
<dbReference type="InterPro" id="IPR000428">
    <property type="entry name" value="Cu-bd"/>
</dbReference>
<dbReference type="InterPro" id="IPR017969">
    <property type="entry name" value="Heavy-metal-associated_CS"/>
</dbReference>
<dbReference type="Pfam" id="PF00403">
    <property type="entry name" value="HMA"/>
    <property type="match status" value="1"/>
</dbReference>
<geneLocation type="plasmid" evidence="1 2">
    <name>unnamed6</name>
</geneLocation>
<dbReference type="Gene3D" id="3.30.70.100">
    <property type="match status" value="1"/>
</dbReference>
<sequence>MIKFDVPDMTCGHCVGSVDKAIKAVDPDAIAKIDLGTRTVTIETSVATEVISASITDAGYTPSLSK</sequence>
<dbReference type="PROSITE" id="PS50846">
    <property type="entry name" value="HMA_2"/>
    <property type="match status" value="1"/>
</dbReference>
<protein>
    <submittedName>
        <fullName evidence="1">Heavy-metal-associated domain-containing protein</fullName>
    </submittedName>
</protein>
<dbReference type="Proteomes" id="UP001234585">
    <property type="component" value="Plasmid unnamed6"/>
</dbReference>
<dbReference type="EMBL" id="CP132308">
    <property type="protein sequence ID" value="WLS01226.1"/>
    <property type="molecule type" value="Genomic_DNA"/>
</dbReference>
<evidence type="ECO:0000313" key="1">
    <source>
        <dbReference type="EMBL" id="WLS01226.1"/>
    </source>
</evidence>
<proteinExistence type="predicted"/>
<dbReference type="InterPro" id="IPR006121">
    <property type="entry name" value="HMA_dom"/>
</dbReference>
<accession>A0AA50DHJ1</accession>
<dbReference type="SUPFAM" id="SSF55008">
    <property type="entry name" value="HMA, heavy metal-associated domain"/>
    <property type="match status" value="1"/>
</dbReference>
<reference evidence="1 2" key="1">
    <citation type="submission" date="2023-08" db="EMBL/GenBank/DDBJ databases">
        <title>Pathogen: clinical or host-associated sample.</title>
        <authorList>
            <person name="Hergert J."/>
            <person name="Casey R."/>
            <person name="Wagner J."/>
            <person name="Young E.L."/>
            <person name="Oakeson K.F."/>
        </authorList>
    </citation>
    <scope>NUCLEOTIDE SEQUENCE [LARGE SCALE GENOMIC DNA]</scope>
    <source>
        <strain evidence="1 2">1760953</strain>
        <plasmid evidence="1 2">unnamed6</plasmid>
    </source>
</reference>
<keyword evidence="1" id="KW-0614">Plasmid</keyword>
<dbReference type="GO" id="GO:0005507">
    <property type="term" value="F:copper ion binding"/>
    <property type="evidence" value="ECO:0007669"/>
    <property type="project" value="InterPro"/>
</dbReference>
<organism evidence="1 2">
    <name type="scientific">Shinella sumterensis</name>
    <dbReference type="NCBI Taxonomy" id="1967501"/>
    <lineage>
        <taxon>Bacteria</taxon>
        <taxon>Pseudomonadati</taxon>
        <taxon>Pseudomonadota</taxon>
        <taxon>Alphaproteobacteria</taxon>
        <taxon>Hyphomicrobiales</taxon>
        <taxon>Rhizobiaceae</taxon>
        <taxon>Shinella</taxon>
    </lineage>
</organism>
<dbReference type="PRINTS" id="PR00944">
    <property type="entry name" value="CUEXPORT"/>
</dbReference>
<gene>
    <name evidence="1" type="ORF">Q9313_27965</name>
</gene>
<keyword evidence="2" id="KW-1185">Reference proteome</keyword>
<dbReference type="CDD" id="cd00371">
    <property type="entry name" value="HMA"/>
    <property type="match status" value="1"/>
</dbReference>
<dbReference type="AlphaFoldDB" id="A0AA50DHJ1"/>
<dbReference type="InterPro" id="IPR036163">
    <property type="entry name" value="HMA_dom_sf"/>
</dbReference>
<name>A0AA50DHJ1_9HYPH</name>
<dbReference type="RefSeq" id="WP_226923706.1">
    <property type="nucleotide sequence ID" value="NZ_CP132308.1"/>
</dbReference>